<evidence type="ECO:0000313" key="1">
    <source>
        <dbReference type="EMBL" id="CAH2097463.1"/>
    </source>
</evidence>
<dbReference type="Gene3D" id="3.30.450.30">
    <property type="entry name" value="Dynein light chain 2a, cytoplasmic"/>
    <property type="match status" value="1"/>
</dbReference>
<evidence type="ECO:0000313" key="2">
    <source>
        <dbReference type="Proteomes" id="UP001153954"/>
    </source>
</evidence>
<comment type="caution">
    <text evidence="1">The sequence shown here is derived from an EMBL/GenBank/DDBJ whole genome shotgun (WGS) entry which is preliminary data.</text>
</comment>
<dbReference type="AlphaFoldDB" id="A0AAU9UE60"/>
<evidence type="ECO:0008006" key="3">
    <source>
        <dbReference type="Google" id="ProtNLM"/>
    </source>
</evidence>
<gene>
    <name evidence="1" type="ORF">EEDITHA_LOCUS12689</name>
</gene>
<protein>
    <recommendedName>
        <fullName evidence="3">Roadblock/LAMTOR2 domain-containing protein</fullName>
    </recommendedName>
</protein>
<name>A0AAU9UE60_EUPED</name>
<accession>A0AAU9UE60</accession>
<sequence length="118" mass="13534">METYKKRIFKKDIPTEFDESTFNTINRIEENSNVIGLMHFRDGFVQLSTAPEAMTQTLTNKLPALTSAFQWSVGEIDILDELVAYRIVTNTIEIMAVANKEFTSCVVHKSSKRREKKS</sequence>
<reference evidence="1" key="1">
    <citation type="submission" date="2022-03" db="EMBL/GenBank/DDBJ databases">
        <authorList>
            <person name="Tunstrom K."/>
        </authorList>
    </citation>
    <scope>NUCLEOTIDE SEQUENCE</scope>
</reference>
<keyword evidence="2" id="KW-1185">Reference proteome</keyword>
<proteinExistence type="predicted"/>
<dbReference type="SUPFAM" id="SSF103196">
    <property type="entry name" value="Roadblock/LC7 domain"/>
    <property type="match status" value="1"/>
</dbReference>
<organism evidence="1 2">
    <name type="scientific">Euphydryas editha</name>
    <name type="common">Edith's checkerspot</name>
    <dbReference type="NCBI Taxonomy" id="104508"/>
    <lineage>
        <taxon>Eukaryota</taxon>
        <taxon>Metazoa</taxon>
        <taxon>Ecdysozoa</taxon>
        <taxon>Arthropoda</taxon>
        <taxon>Hexapoda</taxon>
        <taxon>Insecta</taxon>
        <taxon>Pterygota</taxon>
        <taxon>Neoptera</taxon>
        <taxon>Endopterygota</taxon>
        <taxon>Lepidoptera</taxon>
        <taxon>Glossata</taxon>
        <taxon>Ditrysia</taxon>
        <taxon>Papilionoidea</taxon>
        <taxon>Nymphalidae</taxon>
        <taxon>Nymphalinae</taxon>
        <taxon>Euphydryas</taxon>
    </lineage>
</organism>
<dbReference type="EMBL" id="CAKOGL010000018">
    <property type="protein sequence ID" value="CAH2097463.1"/>
    <property type="molecule type" value="Genomic_DNA"/>
</dbReference>
<dbReference type="Proteomes" id="UP001153954">
    <property type="component" value="Unassembled WGS sequence"/>
</dbReference>